<comment type="pathway">
    <text evidence="3 10">Carbohydrate metabolism; galactose metabolism.</text>
</comment>
<dbReference type="EMBL" id="JAGIYQ010000012">
    <property type="protein sequence ID" value="MBP0726517.1"/>
    <property type="molecule type" value="Genomic_DNA"/>
</dbReference>
<comment type="similarity">
    <text evidence="4 10">Belongs to the galactose-1-phosphate uridylyltransferase type 2 family.</text>
</comment>
<dbReference type="PANTHER" id="PTHR39191">
    <property type="entry name" value="GALACTOSE-1-PHOSPHATE URIDYLYLTRANSFERASE"/>
    <property type="match status" value="1"/>
</dbReference>
<dbReference type="PROSITE" id="PS01163">
    <property type="entry name" value="GAL_P_UDP_TRANSF_II"/>
    <property type="match status" value="1"/>
</dbReference>
<evidence type="ECO:0000256" key="2">
    <source>
        <dbReference type="ARBA" id="ARBA00004496"/>
    </source>
</evidence>
<evidence type="ECO:0000256" key="4">
    <source>
        <dbReference type="ARBA" id="ARBA00008706"/>
    </source>
</evidence>
<feature type="domain" description="Galactose-1-phosphate uridyl transferase N-terminal" evidence="11">
    <location>
        <begin position="22"/>
        <end position="235"/>
    </location>
</feature>
<keyword evidence="6 10" id="KW-0808">Transferase</keyword>
<dbReference type="PANTHER" id="PTHR39191:SF1">
    <property type="entry name" value="DUF4922 DOMAIN-CONTAINING PROTEIN"/>
    <property type="match status" value="1"/>
</dbReference>
<organism evidence="13 14">
    <name type="scientific">Gottfriedia endophytica</name>
    <dbReference type="NCBI Taxonomy" id="2820819"/>
    <lineage>
        <taxon>Bacteria</taxon>
        <taxon>Bacillati</taxon>
        <taxon>Bacillota</taxon>
        <taxon>Bacilli</taxon>
        <taxon>Bacillales</taxon>
        <taxon>Bacillaceae</taxon>
        <taxon>Gottfriedia</taxon>
    </lineage>
</organism>
<comment type="subcellular location">
    <subcellularLocation>
        <location evidence="2 10">Cytoplasm</location>
    </subcellularLocation>
</comment>
<dbReference type="InterPro" id="IPR005849">
    <property type="entry name" value="GalP_Utransf_N"/>
</dbReference>
<dbReference type="Proteomes" id="UP000682134">
    <property type="component" value="Unassembled WGS sequence"/>
</dbReference>
<evidence type="ECO:0000259" key="11">
    <source>
        <dbReference type="Pfam" id="PF01087"/>
    </source>
</evidence>
<keyword evidence="14" id="KW-1185">Reference proteome</keyword>
<protein>
    <recommendedName>
        <fullName evidence="10">Galactose-1-phosphate uridylyltransferase</fullName>
        <shortName evidence="10">Gal-1-P uridylyltransferase</shortName>
        <ecNumber evidence="10">2.7.7.12</ecNumber>
    </recommendedName>
    <alternativeName>
        <fullName evidence="10">UDP-glucose--hexose-1-phosphate uridylyltransferase</fullName>
    </alternativeName>
</protein>
<evidence type="ECO:0000256" key="3">
    <source>
        <dbReference type="ARBA" id="ARBA00004947"/>
    </source>
</evidence>
<reference evidence="13" key="1">
    <citation type="submission" date="2021-04" db="EMBL/GenBank/DDBJ databases">
        <title>Genome seq and assembly of Bacillus sp.</title>
        <authorList>
            <person name="Chhetri G."/>
        </authorList>
    </citation>
    <scope>NUCLEOTIDE SEQUENCE</scope>
    <source>
        <strain evidence="13">RG28</strain>
    </source>
</reference>
<dbReference type="Pfam" id="PF01087">
    <property type="entry name" value="GalP_UDP_transf"/>
    <property type="match status" value="1"/>
</dbReference>
<evidence type="ECO:0000259" key="12">
    <source>
        <dbReference type="Pfam" id="PF02744"/>
    </source>
</evidence>
<keyword evidence="9 10" id="KW-0119">Carbohydrate metabolism</keyword>
<dbReference type="GO" id="GO:0006012">
    <property type="term" value="P:galactose metabolic process"/>
    <property type="evidence" value="ECO:0007669"/>
    <property type="project" value="UniProtKB-UniRule"/>
</dbReference>
<comment type="caution">
    <text evidence="13">The sequence shown here is derived from an EMBL/GenBank/DDBJ whole genome shotgun (WGS) entry which is preliminary data.</text>
</comment>
<dbReference type="HAMAP" id="MF_00571">
    <property type="entry name" value="GalP_UDP_trans"/>
    <property type="match status" value="1"/>
</dbReference>
<dbReference type="NCBIfam" id="NF003629">
    <property type="entry name" value="PRK05270.1-2"/>
    <property type="match status" value="1"/>
</dbReference>
<dbReference type="InterPro" id="IPR023425">
    <property type="entry name" value="GalP_uridyl_Trfase_II_CS"/>
</dbReference>
<keyword evidence="7 10" id="KW-0548">Nucleotidyltransferase</keyword>
<evidence type="ECO:0000313" key="14">
    <source>
        <dbReference type="Proteomes" id="UP000682134"/>
    </source>
</evidence>
<evidence type="ECO:0000256" key="9">
    <source>
        <dbReference type="ARBA" id="ARBA00023277"/>
    </source>
</evidence>
<dbReference type="PIRSF" id="PIRSF006005">
    <property type="entry name" value="GalT_BS"/>
    <property type="match status" value="1"/>
</dbReference>
<dbReference type="RefSeq" id="WP_209406859.1">
    <property type="nucleotide sequence ID" value="NZ_JAGIYQ010000012.1"/>
</dbReference>
<accession>A0A940NT17</accession>
<dbReference type="GO" id="GO:0005737">
    <property type="term" value="C:cytoplasm"/>
    <property type="evidence" value="ECO:0007669"/>
    <property type="project" value="UniProtKB-SubCell"/>
</dbReference>
<evidence type="ECO:0000256" key="1">
    <source>
        <dbReference type="ARBA" id="ARBA00001107"/>
    </source>
</evidence>
<evidence type="ECO:0000256" key="10">
    <source>
        <dbReference type="HAMAP-Rule" id="MF_00571"/>
    </source>
</evidence>
<dbReference type="InterPro" id="IPR000766">
    <property type="entry name" value="GalP_uridyl_Trfase_II"/>
</dbReference>
<dbReference type="GO" id="GO:0008108">
    <property type="term" value="F:UDP-glucose:hexose-1-phosphate uridylyltransferase activity"/>
    <property type="evidence" value="ECO:0007669"/>
    <property type="project" value="UniProtKB-UniRule"/>
</dbReference>
<evidence type="ECO:0000256" key="8">
    <source>
        <dbReference type="ARBA" id="ARBA00023144"/>
    </source>
</evidence>
<keyword evidence="8 10" id="KW-0299">Galactose metabolism</keyword>
<dbReference type="InterPro" id="IPR005850">
    <property type="entry name" value="GalP_Utransf_C"/>
</dbReference>
<keyword evidence="5 10" id="KW-0963">Cytoplasm</keyword>
<name>A0A940NT17_9BACI</name>
<dbReference type="Pfam" id="PF02744">
    <property type="entry name" value="GalP_UDP_tr_C"/>
    <property type="match status" value="1"/>
</dbReference>
<feature type="domain" description="Galactose-1-phosphate uridyl transferase C-terminal" evidence="12">
    <location>
        <begin position="251"/>
        <end position="427"/>
    </location>
</feature>
<dbReference type="AlphaFoldDB" id="A0A940NT17"/>
<proteinExistence type="inferred from homology"/>
<evidence type="ECO:0000256" key="7">
    <source>
        <dbReference type="ARBA" id="ARBA00022695"/>
    </source>
</evidence>
<sequence length="519" mass="60672">MEQQVFPYIQELLDYGLKQDLFTLEDKDYIRNQLLSVLELDFWIDILPRNTNERPLSAILESILEWSVKTGRIEKDSIIYRDLLDTKIMGVLVPRPSEVINTFQSIVQTKNSEAATDFFYKLSQDSNYIRTDRISKNEYWTTQTEYGELEITINLSKPEKDPLDIIKNYQKQNLSYPECLLCKENVGYVGRVDYPARQNLRTIPLRLNEEVWYFQYSPYTYYREHAIVFSKDHRPMKITRHTIDCLLDFTDQFPHYFIGSNADLPIVGGSILSHDHFQGGYHSFPMAEAEIEEEFTFNGFEMVKIGIVNWPVSTIRLSGIDKRPVSILGAHILKTWRDYSDDSVGIHAYTDQEPHNTITPIARIRGGAFELDLVLRNNCTNKVYPFGIFHPHEEVHHIKKENIGLIEVMGLAILPGRLKEELELLAKWIVTEQSLEKIRQDPRTAKHIDWIVNVKNKYPNLHNDNVQQVLQKEVGYVFSKVLDHVGVFKRDQKGREAFRRFIEFSQKNIHECGIKLKEL</sequence>
<dbReference type="EC" id="2.7.7.12" evidence="10"/>
<gene>
    <name evidence="10" type="primary">galT</name>
    <name evidence="13" type="ORF">J5Y03_15255</name>
</gene>
<evidence type="ECO:0000256" key="6">
    <source>
        <dbReference type="ARBA" id="ARBA00022679"/>
    </source>
</evidence>
<comment type="catalytic activity">
    <reaction evidence="1 10">
        <text>alpha-D-galactose 1-phosphate + UDP-alpha-D-glucose = alpha-D-glucose 1-phosphate + UDP-alpha-D-galactose</text>
        <dbReference type="Rhea" id="RHEA:13989"/>
        <dbReference type="ChEBI" id="CHEBI:58336"/>
        <dbReference type="ChEBI" id="CHEBI:58601"/>
        <dbReference type="ChEBI" id="CHEBI:58885"/>
        <dbReference type="ChEBI" id="CHEBI:66914"/>
        <dbReference type="EC" id="2.7.7.12"/>
    </reaction>
</comment>
<evidence type="ECO:0000313" key="13">
    <source>
        <dbReference type="EMBL" id="MBP0726517.1"/>
    </source>
</evidence>
<evidence type="ECO:0000256" key="5">
    <source>
        <dbReference type="ARBA" id="ARBA00022490"/>
    </source>
</evidence>